<keyword evidence="5" id="KW-1185">Reference proteome</keyword>
<evidence type="ECO:0000259" key="3">
    <source>
        <dbReference type="Pfam" id="PF15796"/>
    </source>
</evidence>
<organism evidence="4 5">
    <name type="scientific">Pararge aegeria aegeria</name>
    <dbReference type="NCBI Taxonomy" id="348720"/>
    <lineage>
        <taxon>Eukaryota</taxon>
        <taxon>Metazoa</taxon>
        <taxon>Ecdysozoa</taxon>
        <taxon>Arthropoda</taxon>
        <taxon>Hexapoda</taxon>
        <taxon>Insecta</taxon>
        <taxon>Pterygota</taxon>
        <taxon>Neoptera</taxon>
        <taxon>Endopterygota</taxon>
        <taxon>Lepidoptera</taxon>
        <taxon>Glossata</taxon>
        <taxon>Ditrysia</taxon>
        <taxon>Papilionoidea</taxon>
        <taxon>Nymphalidae</taxon>
        <taxon>Satyrinae</taxon>
        <taxon>Satyrini</taxon>
        <taxon>Parargina</taxon>
        <taxon>Pararge</taxon>
    </lineage>
</organism>
<dbReference type="Proteomes" id="UP000838756">
    <property type="component" value="Unassembled WGS sequence"/>
</dbReference>
<gene>
    <name evidence="4" type="primary">jg23245</name>
    <name evidence="4" type="ORF">PAEG_LOCUS946</name>
</gene>
<evidence type="ECO:0000313" key="5">
    <source>
        <dbReference type="Proteomes" id="UP000838756"/>
    </source>
</evidence>
<feature type="non-terminal residue" evidence="4">
    <location>
        <position position="1"/>
    </location>
</feature>
<comment type="caution">
    <text evidence="4">The sequence shown here is derived from an EMBL/GenBank/DDBJ whole genome shotgun (WGS) entry which is preliminary data.</text>
</comment>
<dbReference type="InterPro" id="IPR031597">
    <property type="entry name" value="KELK"/>
</dbReference>
<feature type="coiled-coil region" evidence="2">
    <location>
        <begin position="5"/>
        <end position="74"/>
    </location>
</feature>
<evidence type="ECO:0000313" key="4">
    <source>
        <dbReference type="EMBL" id="CAH2208330.1"/>
    </source>
</evidence>
<dbReference type="OrthoDB" id="2156623at2759"/>
<accession>A0A8S4QHF5</accession>
<dbReference type="AlphaFoldDB" id="A0A8S4QHF5"/>
<proteinExistence type="predicted"/>
<evidence type="ECO:0000256" key="2">
    <source>
        <dbReference type="SAM" id="Coils"/>
    </source>
</evidence>
<feature type="domain" description="KELK-motif containing" evidence="3">
    <location>
        <begin position="4"/>
        <end position="74"/>
    </location>
</feature>
<sequence>MATRVKELEVLVSALNLEKEELLKDRTDTIEKLRFQDKELKDAVSQRKLAMTEYNEVTDKLSELRQQKQKLSRQ</sequence>
<evidence type="ECO:0000256" key="1">
    <source>
        <dbReference type="ARBA" id="ARBA00023054"/>
    </source>
</evidence>
<reference evidence="4" key="1">
    <citation type="submission" date="2022-03" db="EMBL/GenBank/DDBJ databases">
        <authorList>
            <person name="Lindestad O."/>
        </authorList>
    </citation>
    <scope>NUCLEOTIDE SEQUENCE</scope>
</reference>
<name>A0A8S4QHF5_9NEOP</name>
<keyword evidence="1 2" id="KW-0175">Coiled coil</keyword>
<dbReference type="Pfam" id="PF15796">
    <property type="entry name" value="KELK"/>
    <property type="match status" value="1"/>
</dbReference>
<protein>
    <submittedName>
        <fullName evidence="4">Jg23245 protein</fullName>
    </submittedName>
</protein>
<dbReference type="EMBL" id="CAKXAJ010003144">
    <property type="protein sequence ID" value="CAH2208330.1"/>
    <property type="molecule type" value="Genomic_DNA"/>
</dbReference>